<evidence type="ECO:0000313" key="2">
    <source>
        <dbReference type="EMBL" id="EOY24988.1"/>
    </source>
</evidence>
<keyword evidence="1" id="KW-0472">Membrane</keyword>
<organism evidence="2 3">
    <name type="scientific">Theobroma cacao</name>
    <name type="common">Cacao</name>
    <name type="synonym">Cocoa</name>
    <dbReference type="NCBI Taxonomy" id="3641"/>
    <lineage>
        <taxon>Eukaryota</taxon>
        <taxon>Viridiplantae</taxon>
        <taxon>Streptophyta</taxon>
        <taxon>Embryophyta</taxon>
        <taxon>Tracheophyta</taxon>
        <taxon>Spermatophyta</taxon>
        <taxon>Magnoliopsida</taxon>
        <taxon>eudicotyledons</taxon>
        <taxon>Gunneridae</taxon>
        <taxon>Pentapetalae</taxon>
        <taxon>rosids</taxon>
        <taxon>malvids</taxon>
        <taxon>Malvales</taxon>
        <taxon>Malvaceae</taxon>
        <taxon>Byttnerioideae</taxon>
        <taxon>Theobroma</taxon>
    </lineage>
</organism>
<dbReference type="HOGENOM" id="CLU_2101337_0_0_1"/>
<keyword evidence="1" id="KW-0812">Transmembrane</keyword>
<evidence type="ECO:0000313" key="3">
    <source>
        <dbReference type="Proteomes" id="UP000026915"/>
    </source>
</evidence>
<proteinExistence type="predicted"/>
<accession>A0A061G6E5</accession>
<reference evidence="2 3" key="1">
    <citation type="journal article" date="2013" name="Genome Biol.">
        <title>The genome sequence of the most widely cultivated cacao type and its use to identify candidate genes regulating pod color.</title>
        <authorList>
            <person name="Motamayor J.C."/>
            <person name="Mockaitis K."/>
            <person name="Schmutz J."/>
            <person name="Haiminen N."/>
            <person name="Iii D.L."/>
            <person name="Cornejo O."/>
            <person name="Findley S.D."/>
            <person name="Zheng P."/>
            <person name="Utro F."/>
            <person name="Royaert S."/>
            <person name="Saski C."/>
            <person name="Jenkins J."/>
            <person name="Podicheti R."/>
            <person name="Zhao M."/>
            <person name="Scheffler B.E."/>
            <person name="Stack J.C."/>
            <person name="Feltus F.A."/>
            <person name="Mustiga G.M."/>
            <person name="Amores F."/>
            <person name="Phillips W."/>
            <person name="Marelli J.P."/>
            <person name="May G.D."/>
            <person name="Shapiro H."/>
            <person name="Ma J."/>
            <person name="Bustamante C.D."/>
            <person name="Schnell R.J."/>
            <person name="Main D."/>
            <person name="Gilbert D."/>
            <person name="Parida L."/>
            <person name="Kuhn D.N."/>
        </authorList>
    </citation>
    <scope>NUCLEOTIDE SEQUENCE [LARGE SCALE GENOMIC DNA]</scope>
    <source>
        <strain evidence="3">cv. Matina 1-6</strain>
    </source>
</reference>
<name>A0A061G6E5_THECC</name>
<dbReference type="AlphaFoldDB" id="A0A061G6E5"/>
<dbReference type="EMBL" id="CM001881">
    <property type="protein sequence ID" value="EOY24988.1"/>
    <property type="molecule type" value="Genomic_DNA"/>
</dbReference>
<dbReference type="Gramene" id="EOY24988">
    <property type="protein sequence ID" value="EOY24988"/>
    <property type="gene ID" value="TCM_016439"/>
</dbReference>
<protein>
    <submittedName>
        <fullName evidence="2">Uncharacterized protein</fullName>
    </submittedName>
</protein>
<evidence type="ECO:0000256" key="1">
    <source>
        <dbReference type="SAM" id="Phobius"/>
    </source>
</evidence>
<gene>
    <name evidence="2" type="ORF">TCM_016439</name>
</gene>
<feature type="transmembrane region" description="Helical" evidence="1">
    <location>
        <begin position="77"/>
        <end position="97"/>
    </location>
</feature>
<keyword evidence="3" id="KW-1185">Reference proteome</keyword>
<sequence>MKRFGESLYPIRNLIVDSCKWAISSLRPKSFGLPSISLGLNFGSQQIVLGMDGDIVILLPLIRCDEVNYVVRMDRRFFWVPFLCYEFYISCFILELWKIFQYTVSACVVVAGFPNP</sequence>
<dbReference type="InParanoid" id="A0A061G6E5"/>
<dbReference type="Proteomes" id="UP000026915">
    <property type="component" value="Chromosome 3"/>
</dbReference>
<keyword evidence="1" id="KW-1133">Transmembrane helix</keyword>